<reference evidence="2" key="1">
    <citation type="journal article" date="2019" name="Int. J. Syst. Evol. Microbiol.">
        <title>The Global Catalogue of Microorganisms (GCM) 10K type strain sequencing project: providing services to taxonomists for standard genome sequencing and annotation.</title>
        <authorList>
            <consortium name="The Broad Institute Genomics Platform"/>
            <consortium name="The Broad Institute Genome Sequencing Center for Infectious Disease"/>
            <person name="Wu L."/>
            <person name="Ma J."/>
        </authorList>
    </citation>
    <scope>NUCLEOTIDE SEQUENCE [LARGE SCALE GENOMIC DNA]</scope>
    <source>
        <strain evidence="2">CCM 8749</strain>
    </source>
</reference>
<comment type="caution">
    <text evidence="1">The sequence shown here is derived from an EMBL/GenBank/DDBJ whole genome shotgun (WGS) entry which is preliminary data.</text>
</comment>
<dbReference type="RefSeq" id="WP_379894796.1">
    <property type="nucleotide sequence ID" value="NZ_CBCSCT010000041.1"/>
</dbReference>
<evidence type="ECO:0000313" key="1">
    <source>
        <dbReference type="EMBL" id="MFC5987420.1"/>
    </source>
</evidence>
<proteinExistence type="predicted"/>
<dbReference type="EMBL" id="JBHSQV010000162">
    <property type="protein sequence ID" value="MFC5987420.1"/>
    <property type="molecule type" value="Genomic_DNA"/>
</dbReference>
<evidence type="ECO:0000313" key="2">
    <source>
        <dbReference type="Proteomes" id="UP001596250"/>
    </source>
</evidence>
<accession>A0ABW1IQN7</accession>
<gene>
    <name evidence="1" type="ORF">ACFPXP_13505</name>
</gene>
<protein>
    <submittedName>
        <fullName evidence="1">Uncharacterized protein</fullName>
    </submittedName>
</protein>
<sequence>MSENKWEIGSTTYVSEDDLTWSYTSLNDKLPMFSGVINNDDIKKVIVKTNTFEKEAEIIESPTFGHIWFLILDAPQNPPLQIYGYDESGSNIYSSE</sequence>
<organism evidence="1 2">
    <name type="scientific">Marinicrinis lubricantis</name>
    <dbReference type="NCBI Taxonomy" id="2086470"/>
    <lineage>
        <taxon>Bacteria</taxon>
        <taxon>Bacillati</taxon>
        <taxon>Bacillota</taxon>
        <taxon>Bacilli</taxon>
        <taxon>Bacillales</taxon>
        <taxon>Paenibacillaceae</taxon>
    </lineage>
</organism>
<name>A0ABW1IQN7_9BACL</name>
<dbReference type="Proteomes" id="UP001596250">
    <property type="component" value="Unassembled WGS sequence"/>
</dbReference>
<keyword evidence="2" id="KW-1185">Reference proteome</keyword>